<sequence>MSAPQAAPQSSMAITLQIVSIVFYTFIAFLCIGLPIAVLPGYVHEQLGFSA</sequence>
<reference evidence="2 3" key="1">
    <citation type="journal article" date="2018" name="Appl. Microbiol. Biotechnol.">
        <title>Characterization of the caprolactam degradation pathway in Pseudomonas jessenii using mass spectrometry-based proteomics.</title>
        <authorList>
            <person name="Otzen M."/>
            <person name="Palacio C."/>
            <person name="Janssen D.B."/>
        </authorList>
    </citation>
    <scope>NUCLEOTIDE SEQUENCE [LARGE SCALE GENOMIC DNA]</scope>
    <source>
        <strain evidence="2 3">GO3</strain>
    </source>
</reference>
<proteinExistence type="predicted"/>
<keyword evidence="1" id="KW-0812">Transmembrane</keyword>
<keyword evidence="1" id="KW-1133">Transmembrane helix</keyword>
<feature type="transmembrane region" description="Helical" evidence="1">
    <location>
        <begin position="21"/>
        <end position="43"/>
    </location>
</feature>
<evidence type="ECO:0000313" key="3">
    <source>
        <dbReference type="Proteomes" id="UP000247437"/>
    </source>
</evidence>
<gene>
    <name evidence="2" type="ORF">CRX42_24735</name>
</gene>
<keyword evidence="1" id="KW-0472">Membrane</keyword>
<evidence type="ECO:0000313" key="2">
    <source>
        <dbReference type="EMBL" id="PYY67886.1"/>
    </source>
</evidence>
<evidence type="ECO:0000256" key="1">
    <source>
        <dbReference type="SAM" id="Phobius"/>
    </source>
</evidence>
<accession>A0A2W0EI65</accession>
<organism evidence="2 3">
    <name type="scientific">Pseudomonas jessenii</name>
    <dbReference type="NCBI Taxonomy" id="77298"/>
    <lineage>
        <taxon>Bacteria</taxon>
        <taxon>Pseudomonadati</taxon>
        <taxon>Pseudomonadota</taxon>
        <taxon>Gammaproteobacteria</taxon>
        <taxon>Pseudomonadales</taxon>
        <taxon>Pseudomonadaceae</taxon>
        <taxon>Pseudomonas</taxon>
    </lineage>
</organism>
<dbReference type="EMBL" id="PDLL01000407">
    <property type="protein sequence ID" value="PYY67886.1"/>
    <property type="molecule type" value="Genomic_DNA"/>
</dbReference>
<comment type="caution">
    <text evidence="2">The sequence shown here is derived from an EMBL/GenBank/DDBJ whole genome shotgun (WGS) entry which is preliminary data.</text>
</comment>
<feature type="non-terminal residue" evidence="2">
    <location>
        <position position="51"/>
    </location>
</feature>
<protein>
    <submittedName>
        <fullName evidence="2">MFS transporter</fullName>
    </submittedName>
</protein>
<dbReference type="AlphaFoldDB" id="A0A2W0EI65"/>
<dbReference type="Proteomes" id="UP000247437">
    <property type="component" value="Unassembled WGS sequence"/>
</dbReference>
<name>A0A2W0EI65_PSEJE</name>